<keyword evidence="6" id="KW-1185">Reference proteome</keyword>
<evidence type="ECO:0008006" key="7">
    <source>
        <dbReference type="Google" id="ProtNLM"/>
    </source>
</evidence>
<dbReference type="EMBL" id="BHVY01000005">
    <property type="protein sequence ID" value="GIJ88356.1"/>
    <property type="molecule type" value="Genomic_DNA"/>
</dbReference>
<dbReference type="GO" id="GO:0015986">
    <property type="term" value="P:proton motive force-driven ATP synthesis"/>
    <property type="evidence" value="ECO:0007669"/>
    <property type="project" value="TreeGrafter"/>
</dbReference>
<proteinExistence type="predicted"/>
<accession>A0A9P3BIH5</accession>
<evidence type="ECO:0000256" key="1">
    <source>
        <dbReference type="ARBA" id="ARBA00004325"/>
    </source>
</evidence>
<dbReference type="OrthoDB" id="2094445at2759"/>
<dbReference type="Proteomes" id="UP001043456">
    <property type="component" value="Unassembled WGS sequence"/>
</dbReference>
<evidence type="ECO:0000313" key="6">
    <source>
        <dbReference type="Proteomes" id="UP001043456"/>
    </source>
</evidence>
<dbReference type="PANTHER" id="PTHR28074:SF1">
    <property type="entry name" value="ATP SYNTHASE SUBUNIT K, MITOCHONDRIAL"/>
    <property type="match status" value="1"/>
</dbReference>
<keyword evidence="4" id="KW-0812">Transmembrane</keyword>
<sequence>MVVYYQIAGKQVGSHVLAMGVMGTLFGGIYLSTRGGGQKKQGVTPPIQASSKDEEKFIQDFLNQVNGEQKKSDH</sequence>
<dbReference type="GO" id="GO:0031966">
    <property type="term" value="C:mitochondrial membrane"/>
    <property type="evidence" value="ECO:0007669"/>
    <property type="project" value="UniProtKB-SubCell"/>
</dbReference>
<evidence type="ECO:0000256" key="4">
    <source>
        <dbReference type="SAM" id="Phobius"/>
    </source>
</evidence>
<dbReference type="GeneID" id="67005886"/>
<keyword evidence="4" id="KW-1133">Transmembrane helix</keyword>
<dbReference type="Pfam" id="PF11022">
    <property type="entry name" value="ATP19"/>
    <property type="match status" value="1"/>
</dbReference>
<dbReference type="RefSeq" id="XP_043159102.1">
    <property type="nucleotide sequence ID" value="XM_043303167.1"/>
</dbReference>
<comment type="caution">
    <text evidence="5">The sequence shown here is derived from an EMBL/GenBank/DDBJ whole genome shotgun (WGS) entry which is preliminary data.</text>
</comment>
<reference evidence="5 6" key="1">
    <citation type="submission" date="2018-10" db="EMBL/GenBank/DDBJ databases">
        <title>Pan-genome distribution and transcriptional activeness of fungal secondary metabolism genes in Aspergillus section Fumigati.</title>
        <authorList>
            <person name="Takahashi H."/>
            <person name="Umemura M."/>
            <person name="Ninomiya A."/>
            <person name="Kusuya Y."/>
            <person name="Urayama S."/>
            <person name="Shimizu M."/>
            <person name="Watanabe A."/>
            <person name="Kamei K."/>
            <person name="Yaguchi T."/>
            <person name="Hagiwara D."/>
        </authorList>
    </citation>
    <scope>NUCLEOTIDE SEQUENCE [LARGE SCALE GENOMIC DNA]</scope>
    <source>
        <strain evidence="5 6">IFM 55266</strain>
    </source>
</reference>
<keyword evidence="2" id="KW-0496">Mitochondrion</keyword>
<dbReference type="PANTHER" id="PTHR28074">
    <property type="entry name" value="ATP SYNTHASE SUBUNIT K, MITOCHONDRIAL"/>
    <property type="match status" value="1"/>
</dbReference>
<evidence type="ECO:0000313" key="5">
    <source>
        <dbReference type="EMBL" id="GIJ88356.1"/>
    </source>
</evidence>
<feature type="transmembrane region" description="Helical" evidence="4">
    <location>
        <begin position="12"/>
        <end position="31"/>
    </location>
</feature>
<dbReference type="AlphaFoldDB" id="A0A9P3BIH5"/>
<dbReference type="InterPro" id="IPR021278">
    <property type="entry name" value="ATP19"/>
</dbReference>
<organism evidence="5 6">
    <name type="scientific">Aspergillus pseudoviridinutans</name>
    <dbReference type="NCBI Taxonomy" id="1517512"/>
    <lineage>
        <taxon>Eukaryota</taxon>
        <taxon>Fungi</taxon>
        <taxon>Dikarya</taxon>
        <taxon>Ascomycota</taxon>
        <taxon>Pezizomycotina</taxon>
        <taxon>Eurotiomycetes</taxon>
        <taxon>Eurotiomycetidae</taxon>
        <taxon>Eurotiales</taxon>
        <taxon>Aspergillaceae</taxon>
        <taxon>Aspergillus</taxon>
        <taxon>Aspergillus subgen. Fumigati</taxon>
    </lineage>
</organism>
<protein>
    <recommendedName>
        <fullName evidence="7">ATP synthase subunit K, mitochondrial</fullName>
    </recommendedName>
</protein>
<evidence type="ECO:0000256" key="2">
    <source>
        <dbReference type="ARBA" id="ARBA00023128"/>
    </source>
</evidence>
<comment type="subcellular location">
    <subcellularLocation>
        <location evidence="1">Mitochondrion membrane</location>
    </subcellularLocation>
</comment>
<evidence type="ECO:0000256" key="3">
    <source>
        <dbReference type="ARBA" id="ARBA00023136"/>
    </source>
</evidence>
<keyword evidence="3 4" id="KW-0472">Membrane</keyword>
<name>A0A9P3BIH5_9EURO</name>
<gene>
    <name evidence="5" type="ORF">Asppvi_007276</name>
</gene>